<feature type="region of interest" description="Disordered" evidence="1">
    <location>
        <begin position="151"/>
        <end position="184"/>
    </location>
</feature>
<sequence length="431" mass="49234">MANYQNIFTHLVIKFDEKNKQGKDIIDLVPISWTHDKDGQIYCKYPNKNEYHKINKMCKKSMICDPSWNDFKITVVKEAHSYEQGLRRMEKAFSDTVVQSSVEELVNSSEEEEGPQQFNKNDLKACLNDISEFGGSKINFMPESFDDDYNNSSQSEVYNSEELSNSDNCNSSSSSYSNEKRFFKKPKKKCQTSIIPPKKVAKHDIQKKSKIRQPEHYIVQPTTSNTIVTGKKIHNIQSKYCPTCGAAATESVTQANLESAKRSILYSIREEAKATRTLIATNSNTNLIEKIMQEENIVGLPALDLESFLDFEKQLKNDIELIKKIKCFMAINIKCSVKLSDNMTVVIPQIMSKSVQVMYSAFGRETNGIKKLNFSATETYKHLLEALTSKFSDLKHKEIASQLSRWFSGAKDREGGKKERLYKKIKMSETT</sequence>
<dbReference type="AlphaFoldDB" id="A0A2S2PT21"/>
<protein>
    <recommendedName>
        <fullName evidence="3">DUF4806 domain-containing protein</fullName>
    </recommendedName>
</protein>
<gene>
    <name evidence="2" type="ORF">g.33775</name>
</gene>
<name>A0A2S2PT21_SCHGA</name>
<reference evidence="2" key="1">
    <citation type="submission" date="2018-04" db="EMBL/GenBank/DDBJ databases">
        <title>Transcriptome of Schizaphis graminum biotype I.</title>
        <authorList>
            <person name="Scully E.D."/>
            <person name="Geib S.M."/>
            <person name="Palmer N.A."/>
            <person name="Koch K."/>
            <person name="Bradshaw J."/>
            <person name="Heng-Moss T."/>
            <person name="Sarath G."/>
        </authorList>
    </citation>
    <scope>NUCLEOTIDE SEQUENCE</scope>
</reference>
<evidence type="ECO:0000256" key="1">
    <source>
        <dbReference type="SAM" id="MobiDB-lite"/>
    </source>
</evidence>
<organism evidence="2">
    <name type="scientific">Schizaphis graminum</name>
    <name type="common">Green bug aphid</name>
    <dbReference type="NCBI Taxonomy" id="13262"/>
    <lineage>
        <taxon>Eukaryota</taxon>
        <taxon>Metazoa</taxon>
        <taxon>Ecdysozoa</taxon>
        <taxon>Arthropoda</taxon>
        <taxon>Hexapoda</taxon>
        <taxon>Insecta</taxon>
        <taxon>Pterygota</taxon>
        <taxon>Neoptera</taxon>
        <taxon>Paraneoptera</taxon>
        <taxon>Hemiptera</taxon>
        <taxon>Sternorrhyncha</taxon>
        <taxon>Aphidomorpha</taxon>
        <taxon>Aphidoidea</taxon>
        <taxon>Aphididae</taxon>
        <taxon>Aphidini</taxon>
        <taxon>Schizaphis</taxon>
    </lineage>
</organism>
<feature type="compositionally biased region" description="Low complexity" evidence="1">
    <location>
        <begin position="160"/>
        <end position="177"/>
    </location>
</feature>
<proteinExistence type="predicted"/>
<evidence type="ECO:0000313" key="2">
    <source>
        <dbReference type="EMBL" id="MBY32527.1"/>
    </source>
</evidence>
<accession>A0A2S2PT21</accession>
<dbReference type="EMBL" id="GGMR01019908">
    <property type="protein sequence ID" value="MBY32527.1"/>
    <property type="molecule type" value="Transcribed_RNA"/>
</dbReference>
<evidence type="ECO:0008006" key="3">
    <source>
        <dbReference type="Google" id="ProtNLM"/>
    </source>
</evidence>